<dbReference type="RefSeq" id="WP_144854295.1">
    <property type="nucleotide sequence ID" value="NZ_VNJI01000065.1"/>
</dbReference>
<evidence type="ECO:0000313" key="1">
    <source>
        <dbReference type="EMBL" id="TVY02403.1"/>
    </source>
</evidence>
<comment type="caution">
    <text evidence="1">The sequence shown here is derived from an EMBL/GenBank/DDBJ whole genome shotgun (WGS) entry which is preliminary data.</text>
</comment>
<evidence type="ECO:0000313" key="2">
    <source>
        <dbReference type="Proteomes" id="UP000317036"/>
    </source>
</evidence>
<accession>A0A559JRA8</accession>
<name>A0A559JRA8_9BACL</name>
<reference evidence="1 2" key="1">
    <citation type="submission" date="2019-07" db="EMBL/GenBank/DDBJ databases">
        <authorList>
            <person name="Kim J."/>
        </authorList>
    </citation>
    <scope>NUCLEOTIDE SEQUENCE [LARGE SCALE GENOMIC DNA]</scope>
    <source>
        <strain evidence="1 2">JC52</strain>
    </source>
</reference>
<dbReference type="AlphaFoldDB" id="A0A559JRA8"/>
<sequence length="69" mass="8190">MATYKQVQGYVKQKYGYLPKTYWIAHMKEVCGLNPKTAQNRYSPNSRVHPCPPEKQNDIRDSFQHFKMI</sequence>
<dbReference type="Proteomes" id="UP000317036">
    <property type="component" value="Unassembled WGS sequence"/>
</dbReference>
<dbReference type="OrthoDB" id="6710127at2"/>
<gene>
    <name evidence="1" type="ORF">FPZ49_31590</name>
</gene>
<organism evidence="1 2">
    <name type="scientific">Paenibacillus cremeus</name>
    <dbReference type="NCBI Taxonomy" id="2163881"/>
    <lineage>
        <taxon>Bacteria</taxon>
        <taxon>Bacillati</taxon>
        <taxon>Bacillota</taxon>
        <taxon>Bacilli</taxon>
        <taxon>Bacillales</taxon>
        <taxon>Paenibacillaceae</taxon>
        <taxon>Paenibacillus</taxon>
    </lineage>
</organism>
<keyword evidence="2" id="KW-1185">Reference proteome</keyword>
<proteinExistence type="predicted"/>
<protein>
    <recommendedName>
        <fullName evidence="3">RNA methyltransferase</fullName>
    </recommendedName>
</protein>
<dbReference type="EMBL" id="VNJI01000065">
    <property type="protein sequence ID" value="TVY02403.1"/>
    <property type="molecule type" value="Genomic_DNA"/>
</dbReference>
<evidence type="ECO:0008006" key="3">
    <source>
        <dbReference type="Google" id="ProtNLM"/>
    </source>
</evidence>